<dbReference type="AlphaFoldDB" id="A0AAD7ZXR4"/>
<feature type="transmembrane region" description="Helical" evidence="1">
    <location>
        <begin position="39"/>
        <end position="59"/>
    </location>
</feature>
<reference evidence="2" key="2">
    <citation type="submission" date="2023-05" db="EMBL/GenBank/DDBJ databases">
        <authorList>
            <person name="Fouks B."/>
        </authorList>
    </citation>
    <scope>NUCLEOTIDE SEQUENCE</scope>
    <source>
        <strain evidence="2">Stay&amp;Tobe</strain>
        <tissue evidence="2">Testes</tissue>
    </source>
</reference>
<keyword evidence="1" id="KW-0812">Transmembrane</keyword>
<feature type="non-terminal residue" evidence="2">
    <location>
        <position position="1"/>
    </location>
</feature>
<feature type="non-terminal residue" evidence="2">
    <location>
        <position position="63"/>
    </location>
</feature>
<keyword evidence="3" id="KW-1185">Reference proteome</keyword>
<proteinExistence type="predicted"/>
<gene>
    <name evidence="2" type="ORF">L9F63_028127</name>
</gene>
<reference evidence="2" key="1">
    <citation type="journal article" date="2023" name="IScience">
        <title>Live-bearing cockroach genome reveals convergent evolutionary mechanisms linked to viviparity in insects and beyond.</title>
        <authorList>
            <person name="Fouks B."/>
            <person name="Harrison M.C."/>
            <person name="Mikhailova A.A."/>
            <person name="Marchal E."/>
            <person name="English S."/>
            <person name="Carruthers M."/>
            <person name="Jennings E.C."/>
            <person name="Chiamaka E.L."/>
            <person name="Frigard R.A."/>
            <person name="Pippel M."/>
            <person name="Attardo G.M."/>
            <person name="Benoit J.B."/>
            <person name="Bornberg-Bauer E."/>
            <person name="Tobe S.S."/>
        </authorList>
    </citation>
    <scope>NUCLEOTIDE SEQUENCE</scope>
    <source>
        <strain evidence="2">Stay&amp;Tobe</strain>
    </source>
</reference>
<dbReference type="EMBL" id="JASPKZ010005614">
    <property type="protein sequence ID" value="KAJ9588570.1"/>
    <property type="molecule type" value="Genomic_DNA"/>
</dbReference>
<name>A0AAD7ZXR4_DIPPU</name>
<evidence type="ECO:0000256" key="1">
    <source>
        <dbReference type="SAM" id="Phobius"/>
    </source>
</evidence>
<comment type="caution">
    <text evidence="2">The sequence shown here is derived from an EMBL/GenBank/DDBJ whole genome shotgun (WGS) entry which is preliminary data.</text>
</comment>
<organism evidence="2 3">
    <name type="scientific">Diploptera punctata</name>
    <name type="common">Pacific beetle cockroach</name>
    <dbReference type="NCBI Taxonomy" id="6984"/>
    <lineage>
        <taxon>Eukaryota</taxon>
        <taxon>Metazoa</taxon>
        <taxon>Ecdysozoa</taxon>
        <taxon>Arthropoda</taxon>
        <taxon>Hexapoda</taxon>
        <taxon>Insecta</taxon>
        <taxon>Pterygota</taxon>
        <taxon>Neoptera</taxon>
        <taxon>Polyneoptera</taxon>
        <taxon>Dictyoptera</taxon>
        <taxon>Blattodea</taxon>
        <taxon>Blaberoidea</taxon>
        <taxon>Blaberidae</taxon>
        <taxon>Diplopterinae</taxon>
        <taxon>Diploptera</taxon>
    </lineage>
</organism>
<evidence type="ECO:0000313" key="2">
    <source>
        <dbReference type="EMBL" id="KAJ9588570.1"/>
    </source>
</evidence>
<keyword evidence="1" id="KW-1133">Transmembrane helix</keyword>
<keyword evidence="1" id="KW-0472">Membrane</keyword>
<evidence type="ECO:0000313" key="3">
    <source>
        <dbReference type="Proteomes" id="UP001233999"/>
    </source>
</evidence>
<protein>
    <submittedName>
        <fullName evidence="2">Uncharacterized protein</fullName>
    </submittedName>
</protein>
<accession>A0AAD7ZXR4</accession>
<sequence>YPFYFMAVMVSWLEIRLARQSCVITFAKTEGTLAIANNIYKPIFILSMLYFCLIWSWLLKNAR</sequence>
<dbReference type="Proteomes" id="UP001233999">
    <property type="component" value="Unassembled WGS sequence"/>
</dbReference>